<evidence type="ECO:0000313" key="2">
    <source>
        <dbReference type="EMBL" id="MBE1502692.1"/>
    </source>
</evidence>
<name>A0ABR9IHM9_9PSEU</name>
<evidence type="ECO:0000313" key="3">
    <source>
        <dbReference type="Proteomes" id="UP000631670"/>
    </source>
</evidence>
<gene>
    <name evidence="2" type="ORF">H4696_009792</name>
</gene>
<comment type="caution">
    <text evidence="2">The sequence shown here is derived from an EMBL/GenBank/DDBJ whole genome shotgun (WGS) entry which is preliminary data.</text>
</comment>
<evidence type="ECO:0000256" key="1">
    <source>
        <dbReference type="SAM" id="Phobius"/>
    </source>
</evidence>
<keyword evidence="3" id="KW-1185">Reference proteome</keyword>
<keyword evidence="1" id="KW-1133">Transmembrane helix</keyword>
<accession>A0ABR9IHM9</accession>
<reference evidence="2 3" key="1">
    <citation type="submission" date="2020-10" db="EMBL/GenBank/DDBJ databases">
        <title>Sequencing the genomes of 1000 actinobacteria strains.</title>
        <authorList>
            <person name="Klenk H.-P."/>
        </authorList>
    </citation>
    <scope>NUCLEOTIDE SEQUENCE [LARGE SCALE GENOMIC DNA]</scope>
    <source>
        <strain evidence="2 3">DSM 44653</strain>
    </source>
</reference>
<dbReference type="EMBL" id="JADBEG010000001">
    <property type="protein sequence ID" value="MBE1502692.1"/>
    <property type="molecule type" value="Genomic_DNA"/>
</dbReference>
<proteinExistence type="predicted"/>
<dbReference type="Proteomes" id="UP000631670">
    <property type="component" value="Unassembled WGS sequence"/>
</dbReference>
<sequence length="221" mass="23448">MEFTSSVIGSLAWPACVLLIVLALRRALTKMLASGPLKALKAGPSGFELEFDRTLTDAQINAGIPADKPKDGRTLIKTFGHPDKPTPHIGAEAAAGDMRQLAALAPAAAILESFGRLEKTLRDRLEPIIGEPRNLAPVRKIAVAALDLGILTDAELRSLFELATLRDALSHGEGRDVVDLDRALAYIEVSDKLINRVENADVSELAAGPAQSPAPGNQPKP</sequence>
<feature type="transmembrane region" description="Helical" evidence="1">
    <location>
        <begin position="6"/>
        <end position="24"/>
    </location>
</feature>
<dbReference type="RefSeq" id="WP_143265408.1">
    <property type="nucleotide sequence ID" value="NZ_JADBEG010000001.1"/>
</dbReference>
<keyword evidence="1" id="KW-0472">Membrane</keyword>
<evidence type="ECO:0008006" key="4">
    <source>
        <dbReference type="Google" id="ProtNLM"/>
    </source>
</evidence>
<keyword evidence="1" id="KW-0812">Transmembrane</keyword>
<protein>
    <recommendedName>
        <fullName evidence="4">DUF4145 domain-containing protein</fullName>
    </recommendedName>
</protein>
<organism evidence="2 3">
    <name type="scientific">Amycolatopsis lexingtonensis</name>
    <dbReference type="NCBI Taxonomy" id="218822"/>
    <lineage>
        <taxon>Bacteria</taxon>
        <taxon>Bacillati</taxon>
        <taxon>Actinomycetota</taxon>
        <taxon>Actinomycetes</taxon>
        <taxon>Pseudonocardiales</taxon>
        <taxon>Pseudonocardiaceae</taxon>
        <taxon>Amycolatopsis</taxon>
    </lineage>
</organism>